<feature type="domain" description="Cyclic nucleotide-binding" evidence="4">
    <location>
        <begin position="15"/>
        <end position="135"/>
    </location>
</feature>
<dbReference type="AlphaFoldDB" id="E8UBL4"/>
<dbReference type="Pfam" id="PF00027">
    <property type="entry name" value="cNMP_binding"/>
    <property type="match status" value="1"/>
</dbReference>
<dbReference type="GO" id="GO:0003677">
    <property type="term" value="F:DNA binding"/>
    <property type="evidence" value="ECO:0007669"/>
    <property type="project" value="UniProtKB-KW"/>
</dbReference>
<dbReference type="InterPro" id="IPR036388">
    <property type="entry name" value="WH-like_DNA-bd_sf"/>
</dbReference>
<accession>E8UBL4</accession>
<evidence type="ECO:0000313" key="7">
    <source>
        <dbReference type="Proteomes" id="UP000008635"/>
    </source>
</evidence>
<dbReference type="InterPro" id="IPR018490">
    <property type="entry name" value="cNMP-bd_dom_sf"/>
</dbReference>
<protein>
    <submittedName>
        <fullName evidence="6">Transcriptional regulator, Crp/Fnr family</fullName>
    </submittedName>
</protein>
<dbReference type="PROSITE" id="PS51063">
    <property type="entry name" value="HTH_CRP_2"/>
    <property type="match status" value="1"/>
</dbReference>
<dbReference type="GO" id="GO:0003700">
    <property type="term" value="F:DNA-binding transcription factor activity"/>
    <property type="evidence" value="ECO:0007669"/>
    <property type="project" value="TreeGrafter"/>
</dbReference>
<organism evidence="6 7">
    <name type="scientific">Deinococcus maricopensis (strain DSM 21211 / LMG 22137 / NRRL B-23946 / LB-34)</name>
    <dbReference type="NCBI Taxonomy" id="709986"/>
    <lineage>
        <taxon>Bacteria</taxon>
        <taxon>Thermotogati</taxon>
        <taxon>Deinococcota</taxon>
        <taxon>Deinococci</taxon>
        <taxon>Deinococcales</taxon>
        <taxon>Deinococcaceae</taxon>
        <taxon>Deinococcus</taxon>
    </lineage>
</organism>
<reference evidence="6 7" key="1">
    <citation type="journal article" date="2011" name="Stand. Genomic Sci.">
        <title>Complete genome sequence of Deinococcus maricopensis type strain (LB-34).</title>
        <authorList>
            <person name="Pukall R."/>
            <person name="Zeytun A."/>
            <person name="Lucas S."/>
            <person name="Lapidus A."/>
            <person name="Hammon N."/>
            <person name="Deshpande S."/>
            <person name="Nolan M."/>
            <person name="Cheng J.F."/>
            <person name="Pitluck S."/>
            <person name="Liolios K."/>
            <person name="Pagani I."/>
            <person name="Mikhailova N."/>
            <person name="Ivanova N."/>
            <person name="Mavromatis K."/>
            <person name="Pati A."/>
            <person name="Tapia R."/>
            <person name="Han C."/>
            <person name="Goodwin L."/>
            <person name="Chen A."/>
            <person name="Palaniappan K."/>
            <person name="Land M."/>
            <person name="Hauser L."/>
            <person name="Chang Y.J."/>
            <person name="Jeffries C.D."/>
            <person name="Brambilla E.M."/>
            <person name="Rohde M."/>
            <person name="Goker M."/>
            <person name="Detter J.C."/>
            <person name="Woyke T."/>
            <person name="Bristow J."/>
            <person name="Eisen J.A."/>
            <person name="Markowitz V."/>
            <person name="Hugenholtz P."/>
            <person name="Kyrpides N.C."/>
            <person name="Klenk H.P."/>
        </authorList>
    </citation>
    <scope>NUCLEOTIDE SEQUENCE [LARGE SCALE GENOMIC DNA]</scope>
    <source>
        <strain evidence="7">DSM 21211 / LMG 22137 / NRRL B-23946 / LB-34</strain>
    </source>
</reference>
<dbReference type="PROSITE" id="PS50042">
    <property type="entry name" value="CNMP_BINDING_3"/>
    <property type="match status" value="1"/>
</dbReference>
<dbReference type="EMBL" id="CP002454">
    <property type="protein sequence ID" value="ADV68453.1"/>
    <property type="molecule type" value="Genomic_DNA"/>
</dbReference>
<dbReference type="SUPFAM" id="SSF46785">
    <property type="entry name" value="Winged helix' DNA-binding domain"/>
    <property type="match status" value="1"/>
</dbReference>
<evidence type="ECO:0000256" key="3">
    <source>
        <dbReference type="ARBA" id="ARBA00023163"/>
    </source>
</evidence>
<dbReference type="RefSeq" id="WP_013557957.1">
    <property type="nucleotide sequence ID" value="NC_014958.1"/>
</dbReference>
<evidence type="ECO:0000256" key="2">
    <source>
        <dbReference type="ARBA" id="ARBA00023125"/>
    </source>
</evidence>
<dbReference type="InterPro" id="IPR050397">
    <property type="entry name" value="Env_Response_Regulators"/>
</dbReference>
<dbReference type="InterPro" id="IPR014710">
    <property type="entry name" value="RmlC-like_jellyroll"/>
</dbReference>
<dbReference type="HOGENOM" id="CLU_075053_4_0_0"/>
<gene>
    <name evidence="6" type="ordered locus">Deima_2824</name>
</gene>
<dbReference type="SMART" id="SM00100">
    <property type="entry name" value="cNMP"/>
    <property type="match status" value="1"/>
</dbReference>
<evidence type="ECO:0000313" key="6">
    <source>
        <dbReference type="EMBL" id="ADV68453.1"/>
    </source>
</evidence>
<sequence precursor="true">MTTERARNLLRLTGVFGSAGVAELEVLAAAGRFRRLGRGEALFREGDGATALYVVEGGWLSVSKFSGAREVALHVVGPRQVVSGVSVFVPGATVSATAVALEDAAVFAVDAQVVRRTCFASPVLAEAVIAYFARRHAEVLGRLEQLVFQDLNARLAGHLLAHAPEGAAYALPSNSALAAQLGTVPELVSRKLGEFYRRGFIALQRRSVRVVDADALRRLLP</sequence>
<dbReference type="KEGG" id="dmr:Deima_2824"/>
<keyword evidence="7" id="KW-1185">Reference proteome</keyword>
<dbReference type="Gene3D" id="2.60.120.10">
    <property type="entry name" value="Jelly Rolls"/>
    <property type="match status" value="1"/>
</dbReference>
<dbReference type="SUPFAM" id="SSF51206">
    <property type="entry name" value="cAMP-binding domain-like"/>
    <property type="match status" value="1"/>
</dbReference>
<keyword evidence="1" id="KW-0805">Transcription regulation</keyword>
<dbReference type="InterPro" id="IPR036390">
    <property type="entry name" value="WH_DNA-bd_sf"/>
</dbReference>
<dbReference type="Gene3D" id="1.10.10.10">
    <property type="entry name" value="Winged helix-like DNA-binding domain superfamily/Winged helix DNA-binding domain"/>
    <property type="match status" value="1"/>
</dbReference>
<dbReference type="STRING" id="709986.Deima_2824"/>
<dbReference type="PANTHER" id="PTHR24567">
    <property type="entry name" value="CRP FAMILY TRANSCRIPTIONAL REGULATORY PROTEIN"/>
    <property type="match status" value="1"/>
</dbReference>
<dbReference type="OrthoDB" id="9810708at2"/>
<keyword evidence="2" id="KW-0238">DNA-binding</keyword>
<evidence type="ECO:0000259" key="4">
    <source>
        <dbReference type="PROSITE" id="PS50042"/>
    </source>
</evidence>
<name>E8UBL4_DEIML</name>
<evidence type="ECO:0000259" key="5">
    <source>
        <dbReference type="PROSITE" id="PS51063"/>
    </source>
</evidence>
<feature type="domain" description="HTH crp-type" evidence="5">
    <location>
        <begin position="149"/>
        <end position="214"/>
    </location>
</feature>
<dbReference type="InterPro" id="IPR012318">
    <property type="entry name" value="HTH_CRP"/>
</dbReference>
<dbReference type="CDD" id="cd00038">
    <property type="entry name" value="CAP_ED"/>
    <property type="match status" value="1"/>
</dbReference>
<keyword evidence="3" id="KW-0804">Transcription</keyword>
<reference evidence="7" key="2">
    <citation type="submission" date="2011-01" db="EMBL/GenBank/DDBJ databases">
        <title>The complete genome of Deinococcus maricopensis DSM 21211.</title>
        <authorList>
            <consortium name="US DOE Joint Genome Institute (JGI-PGF)"/>
            <person name="Lucas S."/>
            <person name="Copeland A."/>
            <person name="Lapidus A."/>
            <person name="Goodwin L."/>
            <person name="Pitluck S."/>
            <person name="Kyrpides N."/>
            <person name="Mavromatis K."/>
            <person name="Pagani I."/>
            <person name="Ivanova N."/>
            <person name="Ovchinnikova G."/>
            <person name="Zeytun A."/>
            <person name="Detter J.C."/>
            <person name="Han C."/>
            <person name="Land M."/>
            <person name="Hauser L."/>
            <person name="Markowitz V."/>
            <person name="Cheng J.-F."/>
            <person name="Hugenholtz P."/>
            <person name="Woyke T."/>
            <person name="Wu D."/>
            <person name="Pukall R."/>
            <person name="Gehrich-Schroeter G."/>
            <person name="Brambilla E."/>
            <person name="Klenk H.-P."/>
            <person name="Eisen J.A."/>
        </authorList>
    </citation>
    <scope>NUCLEOTIDE SEQUENCE [LARGE SCALE GENOMIC DNA]</scope>
    <source>
        <strain evidence="7">DSM 21211 / LMG 22137 / NRRL B-23946 / LB-34</strain>
    </source>
</reference>
<proteinExistence type="predicted"/>
<evidence type="ECO:0000256" key="1">
    <source>
        <dbReference type="ARBA" id="ARBA00023015"/>
    </source>
</evidence>
<dbReference type="InterPro" id="IPR000595">
    <property type="entry name" value="cNMP-bd_dom"/>
</dbReference>
<dbReference type="PANTHER" id="PTHR24567:SF74">
    <property type="entry name" value="HTH-TYPE TRANSCRIPTIONAL REGULATOR ARCR"/>
    <property type="match status" value="1"/>
</dbReference>
<dbReference type="GO" id="GO:0005829">
    <property type="term" value="C:cytosol"/>
    <property type="evidence" value="ECO:0007669"/>
    <property type="project" value="TreeGrafter"/>
</dbReference>
<dbReference type="Pfam" id="PF13545">
    <property type="entry name" value="HTH_Crp_2"/>
    <property type="match status" value="1"/>
</dbReference>
<dbReference type="Proteomes" id="UP000008635">
    <property type="component" value="Chromosome"/>
</dbReference>
<dbReference type="eggNOG" id="COG0664">
    <property type="taxonomic scope" value="Bacteria"/>
</dbReference>